<accession>A0A931FF26</accession>
<dbReference type="GO" id="GO:0017000">
    <property type="term" value="P:antibiotic biosynthetic process"/>
    <property type="evidence" value="ECO:0007669"/>
    <property type="project" value="InterPro"/>
</dbReference>
<proteinExistence type="inferred from homology"/>
<dbReference type="InterPro" id="IPR023343">
    <property type="entry name" value="Penicillin_amidase_dom1"/>
</dbReference>
<dbReference type="InterPro" id="IPR029055">
    <property type="entry name" value="Ntn_hydrolases_N"/>
</dbReference>
<sequence length="996" mass="105712">MRRFLLRSRPVAAVAVLVTAAALALPSGAVARSAGSSTAVPNTAQRTSAASVPYDYCGGQCNDILPPGENGNATLMDILGNRAFGTRPAHTDDQLAPYAALVNDYTGLTDADLGNYFNDSSFGVPPSQVESSIQPRSDVTIVRDKSTGTPHIYGTTRYGTEYGAGYAAAQDRLWVMDLFRHVGRGELSSFAGGALANRQLEQSFWQAAPYTESELQQQIDAVANEGPAGKQALADAQAYVDGINAYITQAYNSRTFPGEYDLTGQVNAITNAGSIQPFQLTDLVALSSVIGALFGSGGGNQLQSALVKEAADAKYGLTEGDQVWNSFREREASSAVTTLHDGQSYNYGQDPANPQGVAMPDPGSVTPQQLVFDPTGSAASSASSAGTPTAARTAAQTAAQTSAQSAAKAAVKAEDKAQAAKAPKQLRSLAGVFDQGVLPGNLLTAKHGMSNALVVSGKYTDDGHPVAVFGPQTGYFAPQLLMLEEIQGPGISARGASFAGLSFYVELGRGQDYSWSATSAGQDITDTYAVKLCNTDGTPATKDSMAYEDNGVCTPMTPLERDDSWSPTLADSTPAGSYKLIMYRTAYGLVTSRATVHGVPVAYTSLRSTYMHEADSIIGFQMLNDPSAVDSPQTFQQAAQHIDFTFNWFYVDDAHTAYYNSGLNPVRPATVAADLPSWAEPQYAWQDFDGAAYTAAYTPPAQHPQSVDQGYYVSWNNKQAPGYASANFGDGPVHRANLLDSRVQALVAGAKQGKKITRASLAQAMENAAVTDLRGEDVLPELLAVINSQPVTDPAQQALVAQLQAWLADGAQRRETSAGSHTYADASAIQTFDAWWPLFVQAEFQPDMGQDLFNAMIVALQINESPSGGQTGPSDGPVDANESIPHKGSSFQFGWWSYVDLDLRTVLGQHPADALARPYCGGGDLAQCRQLLLMTLQQAAAEPASQVYPGDSTCAAGDQWCADSIVQRPLGGVTDPNMGWQNRPTYQQVVQYTSHR</sequence>
<keyword evidence="5" id="KW-1185">Reference proteome</keyword>
<dbReference type="PANTHER" id="PTHR34218">
    <property type="entry name" value="PEPTIDASE S45 PENICILLIN AMIDASE"/>
    <property type="match status" value="1"/>
</dbReference>
<keyword evidence="3" id="KW-0732">Signal</keyword>
<dbReference type="Proteomes" id="UP000657385">
    <property type="component" value="Unassembled WGS sequence"/>
</dbReference>
<comment type="caution">
    <text evidence="4">The sequence shown here is derived from an EMBL/GenBank/DDBJ whole genome shotgun (WGS) entry which is preliminary data.</text>
</comment>
<dbReference type="PANTHER" id="PTHR34218:SF4">
    <property type="entry name" value="ACYL-HOMOSERINE LACTONE ACYLASE QUIP"/>
    <property type="match status" value="1"/>
</dbReference>
<dbReference type="InterPro" id="IPR002692">
    <property type="entry name" value="S45"/>
</dbReference>
<feature type="region of interest" description="Disordered" evidence="2">
    <location>
        <begin position="338"/>
        <end position="392"/>
    </location>
</feature>
<feature type="signal peptide" evidence="3">
    <location>
        <begin position="1"/>
        <end position="31"/>
    </location>
</feature>
<comment type="similarity">
    <text evidence="1">Belongs to the peptidase S45 family.</text>
</comment>
<evidence type="ECO:0000256" key="1">
    <source>
        <dbReference type="ARBA" id="ARBA00006586"/>
    </source>
</evidence>
<dbReference type="Gene3D" id="3.60.20.10">
    <property type="entry name" value="Glutamine Phosphoribosylpyrophosphate, subunit 1, domain 1"/>
    <property type="match status" value="2"/>
</dbReference>
<dbReference type="Gene3D" id="1.10.439.10">
    <property type="entry name" value="Penicillin Amidohydrolase, domain 1"/>
    <property type="match status" value="1"/>
</dbReference>
<dbReference type="AlphaFoldDB" id="A0A931FF26"/>
<organism evidence="4 5">
    <name type="scientific">Streptacidiphilus fuscans</name>
    <dbReference type="NCBI Taxonomy" id="2789292"/>
    <lineage>
        <taxon>Bacteria</taxon>
        <taxon>Bacillati</taxon>
        <taxon>Actinomycetota</taxon>
        <taxon>Actinomycetes</taxon>
        <taxon>Kitasatosporales</taxon>
        <taxon>Streptomycetaceae</taxon>
        <taxon>Streptacidiphilus</taxon>
    </lineage>
</organism>
<feature type="compositionally biased region" description="Polar residues" evidence="2">
    <location>
        <begin position="338"/>
        <end position="347"/>
    </location>
</feature>
<protein>
    <submittedName>
        <fullName evidence="4">Penicillin acylase family protein</fullName>
    </submittedName>
</protein>
<dbReference type="RefSeq" id="WP_196194478.1">
    <property type="nucleotide sequence ID" value="NZ_JADPRT010000005.1"/>
</dbReference>
<evidence type="ECO:0000313" key="4">
    <source>
        <dbReference type="EMBL" id="MBF9069336.1"/>
    </source>
</evidence>
<evidence type="ECO:0000313" key="5">
    <source>
        <dbReference type="Proteomes" id="UP000657385"/>
    </source>
</evidence>
<evidence type="ECO:0000256" key="2">
    <source>
        <dbReference type="SAM" id="MobiDB-lite"/>
    </source>
</evidence>
<gene>
    <name evidence="4" type="ORF">I2501_15025</name>
</gene>
<feature type="compositionally biased region" description="Low complexity" evidence="2">
    <location>
        <begin position="377"/>
        <end position="392"/>
    </location>
</feature>
<dbReference type="EMBL" id="JADPRT010000005">
    <property type="protein sequence ID" value="MBF9069336.1"/>
    <property type="molecule type" value="Genomic_DNA"/>
</dbReference>
<dbReference type="SUPFAM" id="SSF56235">
    <property type="entry name" value="N-terminal nucleophile aminohydrolases (Ntn hydrolases)"/>
    <property type="match status" value="1"/>
</dbReference>
<dbReference type="Pfam" id="PF01804">
    <property type="entry name" value="Penicil_amidase"/>
    <property type="match status" value="1"/>
</dbReference>
<dbReference type="GO" id="GO:0016811">
    <property type="term" value="F:hydrolase activity, acting on carbon-nitrogen (but not peptide) bonds, in linear amides"/>
    <property type="evidence" value="ECO:0007669"/>
    <property type="project" value="InterPro"/>
</dbReference>
<reference evidence="4" key="1">
    <citation type="submission" date="2020-11" db="EMBL/GenBank/DDBJ databases">
        <title>Isolation and identification of active actinomycetes.</title>
        <authorList>
            <person name="Yu B."/>
        </authorList>
    </citation>
    <scope>NUCLEOTIDE SEQUENCE</scope>
    <source>
        <strain evidence="4">NEAU-YB345</strain>
    </source>
</reference>
<feature type="region of interest" description="Disordered" evidence="2">
    <location>
        <begin position="864"/>
        <end position="883"/>
    </location>
</feature>
<name>A0A931FF26_9ACTN</name>
<evidence type="ECO:0000256" key="3">
    <source>
        <dbReference type="SAM" id="SignalP"/>
    </source>
</evidence>
<feature type="chain" id="PRO_5037780143" evidence="3">
    <location>
        <begin position="32"/>
        <end position="996"/>
    </location>
</feature>